<organism evidence="2">
    <name type="scientific">Tunturiibacter empetritectus</name>
    <dbReference type="NCBI Taxonomy" id="3069691"/>
    <lineage>
        <taxon>Bacteria</taxon>
        <taxon>Pseudomonadati</taxon>
        <taxon>Acidobacteriota</taxon>
        <taxon>Terriglobia</taxon>
        <taxon>Terriglobales</taxon>
        <taxon>Acidobacteriaceae</taxon>
        <taxon>Tunturiibacter</taxon>
    </lineage>
</organism>
<dbReference type="RefSeq" id="WP_353069942.1">
    <property type="nucleotide sequence ID" value="NZ_CP132932.1"/>
</dbReference>
<evidence type="ECO:0000256" key="1">
    <source>
        <dbReference type="SAM" id="Phobius"/>
    </source>
</evidence>
<keyword evidence="1" id="KW-0812">Transmembrane</keyword>
<name>A0AAU7ZGP1_9BACT</name>
<accession>A0AAU7ZGP1</accession>
<evidence type="ECO:0000313" key="2">
    <source>
        <dbReference type="EMBL" id="XCB27961.1"/>
    </source>
</evidence>
<keyword evidence="1" id="KW-1133">Transmembrane helix</keyword>
<sequence>MLGFVAALLVPFALLFFFSRQGRPYRALGWAYLVFLAEMMILHGKMYYVAPVYPIMFAAGAVWIEAVTDSTLWIWVKPALALAILAVGGIYAPTILPILTVPDFLAYEHKTGIEQQKFENMPQGVLPQLYADMFGWEQIAQRVAVYYHSLSPEEQQKTAIFANNYGDAGAIDFFGPKYGLPKSIGVHQNYWIWGPRSYTGESIIVLGEGNERNMQTKCTSYSIVGNTEYPLSRRDEWGPIYHCRGFKRNLQTIWPDLKRWN</sequence>
<keyword evidence="1" id="KW-0472">Membrane</keyword>
<dbReference type="KEGG" id="temp:RBB75_06460"/>
<protein>
    <recommendedName>
        <fullName evidence="3">Glycosyltransferase RgtA/B/C/D-like domain-containing protein</fullName>
    </recommendedName>
</protein>
<feature type="transmembrane region" description="Helical" evidence="1">
    <location>
        <begin position="79"/>
        <end position="99"/>
    </location>
</feature>
<reference evidence="2" key="2">
    <citation type="journal article" date="2024" name="Environ. Microbiol.">
        <title>Genome analysis and description of Tunturibacter gen. nov. expands the diversity of Terriglobia in tundra soils.</title>
        <authorList>
            <person name="Messyasz A."/>
            <person name="Mannisto M.K."/>
            <person name="Kerkhof L.J."/>
            <person name="Haggblom M.M."/>
        </authorList>
    </citation>
    <scope>NUCLEOTIDE SEQUENCE</scope>
    <source>
        <strain evidence="2">M8UP23</strain>
    </source>
</reference>
<evidence type="ECO:0008006" key="3">
    <source>
        <dbReference type="Google" id="ProtNLM"/>
    </source>
</evidence>
<proteinExistence type="predicted"/>
<gene>
    <name evidence="2" type="ORF">RBB75_06460</name>
</gene>
<feature type="transmembrane region" description="Helical" evidence="1">
    <location>
        <begin position="46"/>
        <end position="67"/>
    </location>
</feature>
<dbReference type="EMBL" id="CP132932">
    <property type="protein sequence ID" value="XCB27961.1"/>
    <property type="molecule type" value="Genomic_DNA"/>
</dbReference>
<dbReference type="AlphaFoldDB" id="A0AAU7ZGP1"/>
<reference evidence="2" key="1">
    <citation type="submission" date="2023-08" db="EMBL/GenBank/DDBJ databases">
        <authorList>
            <person name="Messyasz A."/>
            <person name="Mannisto M.K."/>
            <person name="Kerkhof L.J."/>
            <person name="Haggblom M."/>
        </authorList>
    </citation>
    <scope>NUCLEOTIDE SEQUENCE</scope>
    <source>
        <strain evidence="2">M8UP23</strain>
    </source>
</reference>